<evidence type="ECO:0000256" key="4">
    <source>
        <dbReference type="ARBA" id="ARBA00022502"/>
    </source>
</evidence>
<dbReference type="PANTHER" id="PTHR23071:SF1">
    <property type="entry name" value="GPI ETHANOLAMINE PHOSPHATE TRANSFERASE 3"/>
    <property type="match status" value="1"/>
</dbReference>
<dbReference type="InterPro" id="IPR017850">
    <property type="entry name" value="Alkaline_phosphatase_core_sf"/>
</dbReference>
<name>A0A2P6NIW7_9EUKA</name>
<keyword evidence="6 11" id="KW-0812">Transmembrane</keyword>
<protein>
    <submittedName>
        <fullName evidence="12">Putative GPI ethanolamine phosphate transferase</fullName>
    </submittedName>
</protein>
<organism evidence="12 13">
    <name type="scientific">Planoprotostelium fungivorum</name>
    <dbReference type="NCBI Taxonomy" id="1890364"/>
    <lineage>
        <taxon>Eukaryota</taxon>
        <taxon>Amoebozoa</taxon>
        <taxon>Evosea</taxon>
        <taxon>Variosea</taxon>
        <taxon>Cavosteliida</taxon>
        <taxon>Cavosteliaceae</taxon>
        <taxon>Planoprotostelium</taxon>
    </lineage>
</organism>
<dbReference type="InterPro" id="IPR002591">
    <property type="entry name" value="Phosphodiest/P_Trfase"/>
</dbReference>
<evidence type="ECO:0000256" key="6">
    <source>
        <dbReference type="ARBA" id="ARBA00022692"/>
    </source>
</evidence>
<feature type="transmembrane region" description="Helical" evidence="11">
    <location>
        <begin position="592"/>
        <end position="612"/>
    </location>
</feature>
<evidence type="ECO:0000256" key="10">
    <source>
        <dbReference type="ARBA" id="ARBA00023180"/>
    </source>
</evidence>
<dbReference type="InterPro" id="IPR039524">
    <property type="entry name" value="PIGO/GPI13"/>
</dbReference>
<feature type="transmembrane region" description="Helical" evidence="11">
    <location>
        <begin position="552"/>
        <end position="571"/>
    </location>
</feature>
<feature type="transmembrane region" description="Helical" evidence="11">
    <location>
        <begin position="940"/>
        <end position="957"/>
    </location>
</feature>
<accession>A0A2P6NIW7</accession>
<evidence type="ECO:0000256" key="2">
    <source>
        <dbReference type="ARBA" id="ARBA00004687"/>
    </source>
</evidence>
<sequence>MQKSHGALLYVFWLTLLHIAGIYIFSSGFLLTRYELPQRSTCDIAPSPLSFQIRDSIFPDLKAEGDDSCWFPKRFNKSVIMVIDALRFDYVEMDPFVDENSTRYNQNKLPSIYHILRDRPSSSHLFRFIADPPTVTMQRLKGMTTGGMPTFIDVSSNFASTKIQEDNMISQFSSNNKNITFMGDDTWMSLYSDHINVSFPFDSFNVYDLHTVDNGIISNLIPQMVKNDWNVLIAHFLGVDHVGHRFQSNAPAMKEKLAQMDEVIQQVTSTIDSSTMLLIMGDHGATDSGDHGGSSQQEVESALFTYSRTQSMNNPFPSSKDVTHAISRHNSIVESSYRSVPQVDLVPTLCLLMGVPIPFGNLGLIVPEYFLESSEHAQYLMNSVNPTESDVQRLIITNYALHLNIAQVIRYIETYSKMSKSFSHEAITKMKRDATQNDQLLLHLTQSPDVDYVRAYQQHRKIFSSYRQIHTEISTLCRELWVTFDTNSMLMGCAVLFIAFISVIQNIVAIHTHSSKVYNQPDVYARLTSAVIIGGILWIIKSTYHVQITWPQHVVVSYSMSYVFCMLEFHWPSRSSVSSFINNVSENSVTKNVVIIVSLTLHLVGLCSNSYIEMEKHVIRFLIASVAGLICLSTLSDVRAQMDSWSPIYNWFGHCIVFALTRLTSGGVYDLQEGNWTVMMMSVITIISGCVYIVRLDVTKENISFVDQISFLTNASLVIFMWILSPLPSLQWIKLAVPWILYVTCSLQSARIIFSSSTPIGRILRFTIVNLPLCVMILGFWGPLHILLVSLQTFFFYVQLQTNSSGRSERFPFFASATVTLMMISFYFSQGHDYQLSTFHWRVAFLGLNQLNLVIGAILVVFETFMSHYLLVLSLVFMVYFWSSRDYKHSNPLWEELMGPLLTCIAVFNSRSLVTSIFVFGARRHLMVWRVFAPKYIFDNIFLLVLDALVIFILLMVRPEFRKLRTK</sequence>
<evidence type="ECO:0000313" key="12">
    <source>
        <dbReference type="EMBL" id="PRP83908.1"/>
    </source>
</evidence>
<comment type="caution">
    <text evidence="12">The sequence shown here is derived from an EMBL/GenBank/DDBJ whole genome shotgun (WGS) entry which is preliminary data.</text>
</comment>
<evidence type="ECO:0000256" key="1">
    <source>
        <dbReference type="ARBA" id="ARBA00004477"/>
    </source>
</evidence>
<dbReference type="PANTHER" id="PTHR23071">
    <property type="entry name" value="PHOSPHATIDYLINOSITOL GLYCAN"/>
    <property type="match status" value="1"/>
</dbReference>
<dbReference type="GO" id="GO:0051377">
    <property type="term" value="F:mannose-ethanolamine phosphotransferase activity"/>
    <property type="evidence" value="ECO:0007669"/>
    <property type="project" value="InterPro"/>
</dbReference>
<keyword evidence="4" id="KW-0337">GPI-anchor biosynthesis</keyword>
<feature type="transmembrane region" description="Helical" evidence="11">
    <location>
        <begin position="706"/>
        <end position="724"/>
    </location>
</feature>
<feature type="transmembrane region" description="Helical" evidence="11">
    <location>
        <begin position="648"/>
        <end position="669"/>
    </location>
</feature>
<proteinExistence type="inferred from homology"/>
<dbReference type="OrthoDB" id="272139at2759"/>
<dbReference type="AlphaFoldDB" id="A0A2P6NIW7"/>
<evidence type="ECO:0000256" key="11">
    <source>
        <dbReference type="SAM" id="Phobius"/>
    </source>
</evidence>
<dbReference type="GO" id="GO:0006506">
    <property type="term" value="P:GPI anchor biosynthetic process"/>
    <property type="evidence" value="ECO:0007669"/>
    <property type="project" value="UniProtKB-UniPathway"/>
</dbReference>
<keyword evidence="7" id="KW-0256">Endoplasmic reticulum</keyword>
<dbReference type="CDD" id="cd16023">
    <property type="entry name" value="GPI_EPT_3"/>
    <property type="match status" value="1"/>
</dbReference>
<feature type="transmembrane region" description="Helical" evidence="11">
    <location>
        <begin position="675"/>
        <end position="694"/>
    </location>
</feature>
<feature type="transmembrane region" description="Helical" evidence="11">
    <location>
        <begin position="618"/>
        <end position="636"/>
    </location>
</feature>
<dbReference type="InterPro" id="IPR037675">
    <property type="entry name" value="PIG-O_N"/>
</dbReference>
<comment type="subcellular location">
    <subcellularLocation>
        <location evidence="1">Endoplasmic reticulum membrane</location>
        <topology evidence="1">Multi-pass membrane protein</topology>
    </subcellularLocation>
</comment>
<evidence type="ECO:0000256" key="5">
    <source>
        <dbReference type="ARBA" id="ARBA00022679"/>
    </source>
</evidence>
<feature type="transmembrane region" description="Helical" evidence="11">
    <location>
        <begin position="897"/>
        <end position="920"/>
    </location>
</feature>
<evidence type="ECO:0000313" key="13">
    <source>
        <dbReference type="Proteomes" id="UP000241769"/>
    </source>
</evidence>
<feature type="transmembrane region" description="Helical" evidence="11">
    <location>
        <begin position="868"/>
        <end position="885"/>
    </location>
</feature>
<keyword evidence="8 11" id="KW-1133">Transmembrane helix</keyword>
<dbReference type="SUPFAM" id="SSF53649">
    <property type="entry name" value="Alkaline phosphatase-like"/>
    <property type="match status" value="1"/>
</dbReference>
<dbReference type="GO" id="GO:0005789">
    <property type="term" value="C:endoplasmic reticulum membrane"/>
    <property type="evidence" value="ECO:0007669"/>
    <property type="project" value="UniProtKB-SubCell"/>
</dbReference>
<comment type="similarity">
    <text evidence="3">Belongs to the PIGG/PIGN/PIGO family. PIGO subfamily.</text>
</comment>
<dbReference type="Gene3D" id="3.40.720.10">
    <property type="entry name" value="Alkaline Phosphatase, subunit A"/>
    <property type="match status" value="1"/>
</dbReference>
<comment type="pathway">
    <text evidence="2">Glycolipid biosynthesis; glycosylphosphatidylinositol-anchor biosynthesis.</text>
</comment>
<keyword evidence="10" id="KW-0325">Glycoprotein</keyword>
<dbReference type="Proteomes" id="UP000241769">
    <property type="component" value="Unassembled WGS sequence"/>
</dbReference>
<keyword evidence="9 11" id="KW-0472">Membrane</keyword>
<keyword evidence="13" id="KW-1185">Reference proteome</keyword>
<reference evidence="12 13" key="1">
    <citation type="journal article" date="2018" name="Genome Biol. Evol.">
        <title>Multiple Roots of Fruiting Body Formation in Amoebozoa.</title>
        <authorList>
            <person name="Hillmann F."/>
            <person name="Forbes G."/>
            <person name="Novohradska S."/>
            <person name="Ferling I."/>
            <person name="Riege K."/>
            <person name="Groth M."/>
            <person name="Westermann M."/>
            <person name="Marz M."/>
            <person name="Spaller T."/>
            <person name="Winckler T."/>
            <person name="Schaap P."/>
            <person name="Glockner G."/>
        </authorList>
    </citation>
    <scope>NUCLEOTIDE SEQUENCE [LARGE SCALE GENOMIC DNA]</scope>
    <source>
        <strain evidence="12 13">Jena</strain>
    </source>
</reference>
<feature type="transmembrane region" description="Helical" evidence="11">
    <location>
        <begin position="489"/>
        <end position="511"/>
    </location>
</feature>
<gene>
    <name evidence="12" type="ORF">PROFUN_08845</name>
</gene>
<keyword evidence="5 12" id="KW-0808">Transferase</keyword>
<feature type="transmembrane region" description="Helical" evidence="11">
    <location>
        <begin position="523"/>
        <end position="540"/>
    </location>
</feature>
<dbReference type="STRING" id="1890364.A0A2P6NIW7"/>
<dbReference type="EMBL" id="MDYQ01000073">
    <property type="protein sequence ID" value="PRP83908.1"/>
    <property type="molecule type" value="Genomic_DNA"/>
</dbReference>
<evidence type="ECO:0000256" key="3">
    <source>
        <dbReference type="ARBA" id="ARBA00008695"/>
    </source>
</evidence>
<evidence type="ECO:0000256" key="9">
    <source>
        <dbReference type="ARBA" id="ARBA00023136"/>
    </source>
</evidence>
<dbReference type="FunCoup" id="A0A2P6NIW7">
    <property type="interactions" value="431"/>
</dbReference>
<feature type="transmembrane region" description="Helical" evidence="11">
    <location>
        <begin position="7"/>
        <end position="31"/>
    </location>
</feature>
<dbReference type="InParanoid" id="A0A2P6NIW7"/>
<evidence type="ECO:0000256" key="8">
    <source>
        <dbReference type="ARBA" id="ARBA00022989"/>
    </source>
</evidence>
<feature type="transmembrane region" description="Helical" evidence="11">
    <location>
        <begin position="766"/>
        <end position="791"/>
    </location>
</feature>
<dbReference type="Pfam" id="PF01663">
    <property type="entry name" value="Phosphodiest"/>
    <property type="match status" value="1"/>
</dbReference>
<dbReference type="UniPathway" id="UPA00196"/>
<feature type="transmembrane region" description="Helical" evidence="11">
    <location>
        <begin position="811"/>
        <end position="829"/>
    </location>
</feature>
<evidence type="ECO:0000256" key="7">
    <source>
        <dbReference type="ARBA" id="ARBA00022824"/>
    </source>
</evidence>
<feature type="transmembrane region" description="Helical" evidence="11">
    <location>
        <begin position="841"/>
        <end position="862"/>
    </location>
</feature>